<comment type="subcellular location">
    <subcellularLocation>
        <location evidence="2">Cell membrane</location>
        <topology evidence="2">Lipid-anchor</topology>
    </subcellularLocation>
</comment>
<dbReference type="AlphaFoldDB" id="F1ZBL4"/>
<gene>
    <name evidence="3" type="ORF">Y88_3231</name>
</gene>
<name>F1ZBL4_9SPHN</name>
<dbReference type="HOGENOM" id="CLU_012817_13_0_5"/>
<dbReference type="InterPro" id="IPR010131">
    <property type="entry name" value="MdtP/NodT-like"/>
</dbReference>
<dbReference type="NCBIfam" id="TIGR01845">
    <property type="entry name" value="outer_NodT"/>
    <property type="match status" value="1"/>
</dbReference>
<organism evidence="3 4">
    <name type="scientific">Novosphingobium nitrogenifigens DSM 19370</name>
    <dbReference type="NCBI Taxonomy" id="983920"/>
    <lineage>
        <taxon>Bacteria</taxon>
        <taxon>Pseudomonadati</taxon>
        <taxon>Pseudomonadota</taxon>
        <taxon>Alphaproteobacteria</taxon>
        <taxon>Sphingomonadales</taxon>
        <taxon>Sphingomonadaceae</taxon>
        <taxon>Novosphingobium</taxon>
    </lineage>
</organism>
<keyword evidence="2" id="KW-0812">Transmembrane</keyword>
<evidence type="ECO:0000256" key="2">
    <source>
        <dbReference type="RuleBase" id="RU362097"/>
    </source>
</evidence>
<feature type="chain" id="PRO_5001438439" evidence="2">
    <location>
        <begin position="21"/>
        <end position="475"/>
    </location>
</feature>
<dbReference type="InParanoid" id="F1ZBL4"/>
<evidence type="ECO:0000313" key="4">
    <source>
        <dbReference type="Proteomes" id="UP000004728"/>
    </source>
</evidence>
<protein>
    <submittedName>
        <fullName evidence="3">RND efflux system outer membrane lipoprotein</fullName>
    </submittedName>
</protein>
<accession>F1ZBL4</accession>
<evidence type="ECO:0000256" key="1">
    <source>
        <dbReference type="ARBA" id="ARBA00007613"/>
    </source>
</evidence>
<dbReference type="InterPro" id="IPR003423">
    <property type="entry name" value="OMP_efflux"/>
</dbReference>
<evidence type="ECO:0000313" key="3">
    <source>
        <dbReference type="EMBL" id="EGD57901.1"/>
    </source>
</evidence>
<sequence length="475" mass="50606">MVKPAALLAGAGLILLGACARVGPDYHVPPTAMVKAPAAQGPFVAAGPGTRNDPLPDHWWRLFDDPRLDTLIETALAANTDLRVAEANLQRTQALLRDRETRRQVQGGFSAETEWTQRSAEQVLSHTQPSEKETYDLGLSVSYDLDLFGALHRGIEAASADSEAAQAARDLVRVNVAAETARDWADLCNAGHQADVLRSVIARQEAGLALTRETVRHGRAAPYEIERRESMVETARARLPGLIAAQREALFRLTAMTGRPPAQADPSLLRCHTPLTLKQAIPVGDGQALLARRPDIRLAERRLAATTARIGVATAALYPDISLGGAIGSTGAATDMVSPLTNRFTVGPSIHWTLNRSGVRARIAATQAQGEADLAAFDGTVLKALREVEVALTAYGADIDRQRDLAHARDDARDVAAHLGTLRKGGRIGGLPAVEADRDALLAEEAVAAGQATLNADQMRLFLALGGGWTRPAAL</sequence>
<dbReference type="GO" id="GO:0015562">
    <property type="term" value="F:efflux transmembrane transporter activity"/>
    <property type="evidence" value="ECO:0007669"/>
    <property type="project" value="InterPro"/>
</dbReference>
<dbReference type="RefSeq" id="WP_008070671.1">
    <property type="nucleotide sequence ID" value="NZ_AQWK01000007.1"/>
</dbReference>
<dbReference type="STRING" id="983920.Y88_3231"/>
<dbReference type="eggNOG" id="COG1538">
    <property type="taxonomic scope" value="Bacteria"/>
</dbReference>
<dbReference type="Proteomes" id="UP000004728">
    <property type="component" value="Unassembled WGS sequence"/>
</dbReference>
<keyword evidence="4" id="KW-1185">Reference proteome</keyword>
<dbReference type="PROSITE" id="PS51257">
    <property type="entry name" value="PROKAR_LIPOPROTEIN"/>
    <property type="match status" value="1"/>
</dbReference>
<feature type="signal peptide" evidence="2">
    <location>
        <begin position="1"/>
        <end position="20"/>
    </location>
</feature>
<reference evidence="3 4" key="1">
    <citation type="journal article" date="2012" name="J. Bacteriol.">
        <title>Draft Genome Sequence of Novosphingobium nitrogenifigens Y88T.</title>
        <authorList>
            <person name="Strabala T.J."/>
            <person name="Macdonald L."/>
            <person name="Liu V."/>
            <person name="Smit A.M."/>
        </authorList>
    </citation>
    <scope>NUCLEOTIDE SEQUENCE [LARGE SCALE GENOMIC DNA]</scope>
    <source>
        <strain evidence="3 4">DSM 19370</strain>
    </source>
</reference>
<comment type="caution">
    <text evidence="3">The sequence shown here is derived from an EMBL/GenBank/DDBJ whole genome shotgun (WGS) entry which is preliminary data.</text>
</comment>
<dbReference type="EMBL" id="AEWJ01000051">
    <property type="protein sequence ID" value="EGD57901.1"/>
    <property type="molecule type" value="Genomic_DNA"/>
</dbReference>
<proteinExistence type="inferred from homology"/>
<dbReference type="PANTHER" id="PTHR30203">
    <property type="entry name" value="OUTER MEMBRANE CATION EFFLUX PROTEIN"/>
    <property type="match status" value="1"/>
</dbReference>
<dbReference type="PANTHER" id="PTHR30203:SF21">
    <property type="entry name" value="OUTER MEMBRANE COMPONENT OF MULTIDRUG EFFLUX PUMP-RELATED"/>
    <property type="match status" value="1"/>
</dbReference>
<keyword evidence="2" id="KW-0472">Membrane</keyword>
<keyword evidence="2" id="KW-0564">Palmitate</keyword>
<dbReference type="GO" id="GO:0005886">
    <property type="term" value="C:plasma membrane"/>
    <property type="evidence" value="ECO:0007669"/>
    <property type="project" value="UniProtKB-SubCell"/>
</dbReference>
<keyword evidence="2" id="KW-1134">Transmembrane beta strand</keyword>
<dbReference type="OrthoDB" id="9770517at2"/>
<keyword evidence="2" id="KW-0732">Signal</keyword>
<dbReference type="SUPFAM" id="SSF56954">
    <property type="entry name" value="Outer membrane efflux proteins (OEP)"/>
    <property type="match status" value="1"/>
</dbReference>
<dbReference type="Gene3D" id="1.20.1600.10">
    <property type="entry name" value="Outer membrane efflux proteins (OEP)"/>
    <property type="match status" value="1"/>
</dbReference>
<dbReference type="Pfam" id="PF02321">
    <property type="entry name" value="OEP"/>
    <property type="match status" value="2"/>
</dbReference>
<dbReference type="Gene3D" id="2.20.200.10">
    <property type="entry name" value="Outer membrane efflux proteins (OEP)"/>
    <property type="match status" value="1"/>
</dbReference>
<keyword evidence="2 3" id="KW-0449">Lipoprotein</keyword>
<comment type="similarity">
    <text evidence="1 2">Belongs to the outer membrane factor (OMF) (TC 1.B.17) family.</text>
</comment>